<feature type="region of interest" description="Disordered" evidence="1">
    <location>
        <begin position="128"/>
        <end position="206"/>
    </location>
</feature>
<proteinExistence type="predicted"/>
<dbReference type="GeneID" id="63767724"/>
<evidence type="ECO:0000313" key="2">
    <source>
        <dbReference type="EMBL" id="OJJ62688.1"/>
    </source>
</evidence>
<dbReference type="VEuPathDB" id="FungiDB:ASPSYDRAFT_86352"/>
<reference evidence="3" key="1">
    <citation type="journal article" date="2017" name="Genome Biol.">
        <title>Comparative genomics reveals high biological diversity and specific adaptations in the industrially and medically important fungal genus Aspergillus.</title>
        <authorList>
            <person name="de Vries R.P."/>
            <person name="Riley R."/>
            <person name="Wiebenga A."/>
            <person name="Aguilar-Osorio G."/>
            <person name="Amillis S."/>
            <person name="Uchima C.A."/>
            <person name="Anderluh G."/>
            <person name="Asadollahi M."/>
            <person name="Askin M."/>
            <person name="Barry K."/>
            <person name="Battaglia E."/>
            <person name="Bayram O."/>
            <person name="Benocci T."/>
            <person name="Braus-Stromeyer S.A."/>
            <person name="Caldana C."/>
            <person name="Canovas D."/>
            <person name="Cerqueira G.C."/>
            <person name="Chen F."/>
            <person name="Chen W."/>
            <person name="Choi C."/>
            <person name="Clum A."/>
            <person name="Dos Santos R.A."/>
            <person name="Damasio A.R."/>
            <person name="Diallinas G."/>
            <person name="Emri T."/>
            <person name="Fekete E."/>
            <person name="Flipphi M."/>
            <person name="Freyberg S."/>
            <person name="Gallo A."/>
            <person name="Gournas C."/>
            <person name="Habgood R."/>
            <person name="Hainaut M."/>
            <person name="Harispe M.L."/>
            <person name="Henrissat B."/>
            <person name="Hilden K.S."/>
            <person name="Hope R."/>
            <person name="Hossain A."/>
            <person name="Karabika E."/>
            <person name="Karaffa L."/>
            <person name="Karanyi Z."/>
            <person name="Krasevec N."/>
            <person name="Kuo A."/>
            <person name="Kusch H."/>
            <person name="LaButti K."/>
            <person name="Lagendijk E.L."/>
            <person name="Lapidus A."/>
            <person name="Levasseur A."/>
            <person name="Lindquist E."/>
            <person name="Lipzen A."/>
            <person name="Logrieco A.F."/>
            <person name="MacCabe A."/>
            <person name="Maekelae M.R."/>
            <person name="Malavazi I."/>
            <person name="Melin P."/>
            <person name="Meyer V."/>
            <person name="Mielnichuk N."/>
            <person name="Miskei M."/>
            <person name="Molnar A.P."/>
            <person name="Mule G."/>
            <person name="Ngan C.Y."/>
            <person name="Orejas M."/>
            <person name="Orosz E."/>
            <person name="Ouedraogo J.P."/>
            <person name="Overkamp K.M."/>
            <person name="Park H.-S."/>
            <person name="Perrone G."/>
            <person name="Piumi F."/>
            <person name="Punt P.J."/>
            <person name="Ram A.F."/>
            <person name="Ramon A."/>
            <person name="Rauscher S."/>
            <person name="Record E."/>
            <person name="Riano-Pachon D.M."/>
            <person name="Robert V."/>
            <person name="Roehrig J."/>
            <person name="Ruller R."/>
            <person name="Salamov A."/>
            <person name="Salih N.S."/>
            <person name="Samson R.A."/>
            <person name="Sandor E."/>
            <person name="Sanguinetti M."/>
            <person name="Schuetze T."/>
            <person name="Sepcic K."/>
            <person name="Shelest E."/>
            <person name="Sherlock G."/>
            <person name="Sophianopoulou V."/>
            <person name="Squina F.M."/>
            <person name="Sun H."/>
            <person name="Susca A."/>
            <person name="Todd R.B."/>
            <person name="Tsang A."/>
            <person name="Unkles S.E."/>
            <person name="van de Wiele N."/>
            <person name="van Rossen-Uffink D."/>
            <person name="Oliveira J.V."/>
            <person name="Vesth T.C."/>
            <person name="Visser J."/>
            <person name="Yu J.-H."/>
            <person name="Zhou M."/>
            <person name="Andersen M.R."/>
            <person name="Archer D.B."/>
            <person name="Baker S.E."/>
            <person name="Benoit I."/>
            <person name="Brakhage A.A."/>
            <person name="Braus G.H."/>
            <person name="Fischer R."/>
            <person name="Frisvad J.C."/>
            <person name="Goldman G.H."/>
            <person name="Houbraken J."/>
            <person name="Oakley B."/>
            <person name="Pocsi I."/>
            <person name="Scazzocchio C."/>
            <person name="Seiboth B."/>
            <person name="vanKuyk P.A."/>
            <person name="Wortman J."/>
            <person name="Dyer P.S."/>
            <person name="Grigoriev I.V."/>
        </authorList>
    </citation>
    <scope>NUCLEOTIDE SEQUENCE [LARGE SCALE GENOMIC DNA]</scope>
    <source>
        <strain evidence="3">CBS 593.65</strain>
    </source>
</reference>
<sequence>MAEPTRPSTDIDKPATSYDDFTPTFIMKTDNIANLRLGPQFYKCNITIQDPEMAEDDNQREITLSSHDSIHEIAEAGRLLQSVIQRTVGAEARSSRIFIRAIQCIDLTGGQDSDADSKLDYPPTQEPIYNPVTEPEAPKNTNDAGVETIPNSPVPPSFQQAMSNEGDMAGQPVLSRAISSGPILRKRKRSDRRSYSEPRRSARLSA</sequence>
<evidence type="ECO:0000313" key="3">
    <source>
        <dbReference type="Proteomes" id="UP000184356"/>
    </source>
</evidence>
<dbReference type="RefSeq" id="XP_040706494.1">
    <property type="nucleotide sequence ID" value="XM_040851651.1"/>
</dbReference>
<name>A0A1L9TTJ0_9EURO</name>
<protein>
    <submittedName>
        <fullName evidence="2">Uncharacterized protein</fullName>
    </submittedName>
</protein>
<accession>A0A1L9TTJ0</accession>
<dbReference type="EMBL" id="KV878583">
    <property type="protein sequence ID" value="OJJ62688.1"/>
    <property type="molecule type" value="Genomic_DNA"/>
</dbReference>
<dbReference type="Proteomes" id="UP000184356">
    <property type="component" value="Unassembled WGS sequence"/>
</dbReference>
<evidence type="ECO:0000256" key="1">
    <source>
        <dbReference type="SAM" id="MobiDB-lite"/>
    </source>
</evidence>
<keyword evidence="3" id="KW-1185">Reference proteome</keyword>
<gene>
    <name evidence="2" type="ORF">ASPSYDRAFT_86352</name>
</gene>
<organism evidence="2 3">
    <name type="scientific">Aspergillus sydowii CBS 593.65</name>
    <dbReference type="NCBI Taxonomy" id="1036612"/>
    <lineage>
        <taxon>Eukaryota</taxon>
        <taxon>Fungi</taxon>
        <taxon>Dikarya</taxon>
        <taxon>Ascomycota</taxon>
        <taxon>Pezizomycotina</taxon>
        <taxon>Eurotiomycetes</taxon>
        <taxon>Eurotiomycetidae</taxon>
        <taxon>Eurotiales</taxon>
        <taxon>Aspergillaceae</taxon>
        <taxon>Aspergillus</taxon>
        <taxon>Aspergillus subgen. Nidulantes</taxon>
    </lineage>
</organism>
<dbReference type="AlphaFoldDB" id="A0A1L9TTJ0"/>